<protein>
    <submittedName>
        <fullName evidence="1">Uncharacterized protein</fullName>
    </submittedName>
</protein>
<gene>
    <name evidence="1" type="ORF">Nekkels1_74</name>
</gene>
<keyword evidence="2" id="KW-1185">Reference proteome</keyword>
<reference evidence="1 2" key="1">
    <citation type="submission" date="2020-07" db="EMBL/GenBank/DDBJ databases">
        <title>Highly diverse flavobacterial phages as mortality factor during North Sea spring blooms.</title>
        <authorList>
            <person name="Bartlau N."/>
            <person name="Wichels A."/>
            <person name="Krohne G."/>
            <person name="Adriaenssens E.M."/>
            <person name="Heins A."/>
            <person name="Fuchs B.M."/>
            <person name="Amann R."/>
            <person name="Moraru C."/>
        </authorList>
    </citation>
    <scope>NUCLEOTIDE SEQUENCE [LARGE SCALE GENOMIC DNA]</scope>
</reference>
<accession>A0A8E4UXJ0</accession>
<proteinExistence type="predicted"/>
<evidence type="ECO:0000313" key="2">
    <source>
        <dbReference type="Proteomes" id="UP000693689"/>
    </source>
</evidence>
<dbReference type="Proteomes" id="UP000693689">
    <property type="component" value="Segment"/>
</dbReference>
<dbReference type="EMBL" id="MT732443">
    <property type="protein sequence ID" value="QQO97079.1"/>
    <property type="molecule type" value="Genomic_DNA"/>
</dbReference>
<name>A0A8E4UXJ0_9CAUD</name>
<organism evidence="1 2">
    <name type="scientific">Cellulophaga phage Nekkels_1</name>
    <dbReference type="NCBI Taxonomy" id="2745692"/>
    <lineage>
        <taxon>Viruses</taxon>
        <taxon>Duplodnaviria</taxon>
        <taxon>Heunggongvirae</taxon>
        <taxon>Uroviricota</taxon>
        <taxon>Caudoviricetes</taxon>
        <taxon>Assiduviridae</taxon>
        <taxon>Nekkelsvirus</taxon>
        <taxon>Nekkelsvirus Nekkels</taxon>
    </lineage>
</organism>
<evidence type="ECO:0000313" key="1">
    <source>
        <dbReference type="EMBL" id="QQO97079.1"/>
    </source>
</evidence>
<sequence>MDLDKQILREITDPFINGMIQNSERPHPYEDYYLKLIDEHKEEQLKNK</sequence>